<dbReference type="PANTHER" id="PTHR30026:SF20">
    <property type="entry name" value="OUTER MEMBRANE PROTEIN TOLC"/>
    <property type="match status" value="1"/>
</dbReference>
<reference evidence="10 11" key="1">
    <citation type="submission" date="2017-08" db="EMBL/GenBank/DDBJ databases">
        <title>Complete genome sequence of Mucilaginibacter sp. strain BJC16-A31.</title>
        <authorList>
            <consortium name="Henan University of Science and Technology"/>
            <person name="You X."/>
        </authorList>
    </citation>
    <scope>NUCLEOTIDE SEQUENCE [LARGE SCALE GENOMIC DNA]</scope>
    <source>
        <strain evidence="10 11">BJC16-A31</strain>
    </source>
</reference>
<keyword evidence="11" id="KW-1185">Reference proteome</keyword>
<dbReference type="GO" id="GO:0009279">
    <property type="term" value="C:cell outer membrane"/>
    <property type="evidence" value="ECO:0007669"/>
    <property type="project" value="UniProtKB-SubCell"/>
</dbReference>
<keyword evidence="9" id="KW-0732">Signal</keyword>
<keyword evidence="4" id="KW-1134">Transmembrane beta strand</keyword>
<evidence type="ECO:0000256" key="5">
    <source>
        <dbReference type="ARBA" id="ARBA00022692"/>
    </source>
</evidence>
<feature type="signal peptide" evidence="9">
    <location>
        <begin position="1"/>
        <end position="19"/>
    </location>
</feature>
<protein>
    <recommendedName>
        <fullName evidence="12">Outer membrane protein</fullName>
    </recommendedName>
</protein>
<feature type="coiled-coil region" evidence="8">
    <location>
        <begin position="352"/>
        <end position="386"/>
    </location>
</feature>
<feature type="chain" id="PRO_5012284947" description="Outer membrane protein" evidence="9">
    <location>
        <begin position="20"/>
        <end position="441"/>
    </location>
</feature>
<keyword evidence="7" id="KW-0998">Cell outer membrane</keyword>
<dbReference type="GO" id="GO:1990281">
    <property type="term" value="C:efflux pump complex"/>
    <property type="evidence" value="ECO:0007669"/>
    <property type="project" value="TreeGrafter"/>
</dbReference>
<comment type="similarity">
    <text evidence="2">Belongs to the outer membrane factor (OMF) (TC 1.B.17) family.</text>
</comment>
<evidence type="ECO:0000256" key="1">
    <source>
        <dbReference type="ARBA" id="ARBA00004442"/>
    </source>
</evidence>
<keyword evidence="8" id="KW-0175">Coiled coil</keyword>
<dbReference type="KEGG" id="muc:MuYL_2959"/>
<evidence type="ECO:0000313" key="11">
    <source>
        <dbReference type="Proteomes" id="UP000215002"/>
    </source>
</evidence>
<evidence type="ECO:0000313" key="10">
    <source>
        <dbReference type="EMBL" id="ASU34846.1"/>
    </source>
</evidence>
<keyword evidence="5" id="KW-0812">Transmembrane</keyword>
<accession>A0A223NYE0</accession>
<evidence type="ECO:0000256" key="7">
    <source>
        <dbReference type="ARBA" id="ARBA00023237"/>
    </source>
</evidence>
<dbReference type="InterPro" id="IPR051906">
    <property type="entry name" value="TolC-like"/>
</dbReference>
<dbReference type="Gene3D" id="1.20.1600.10">
    <property type="entry name" value="Outer membrane efflux proteins (OEP)"/>
    <property type="match status" value="1"/>
</dbReference>
<evidence type="ECO:0000256" key="6">
    <source>
        <dbReference type="ARBA" id="ARBA00023136"/>
    </source>
</evidence>
<keyword evidence="6" id="KW-0472">Membrane</keyword>
<dbReference type="PANTHER" id="PTHR30026">
    <property type="entry name" value="OUTER MEMBRANE PROTEIN TOLC"/>
    <property type="match status" value="1"/>
</dbReference>
<dbReference type="EMBL" id="CP022743">
    <property type="protein sequence ID" value="ASU34846.1"/>
    <property type="molecule type" value="Genomic_DNA"/>
</dbReference>
<dbReference type="SUPFAM" id="SSF56954">
    <property type="entry name" value="Outer membrane efflux proteins (OEP)"/>
    <property type="match status" value="1"/>
</dbReference>
<proteinExistence type="inferred from homology"/>
<dbReference type="GO" id="GO:0015288">
    <property type="term" value="F:porin activity"/>
    <property type="evidence" value="ECO:0007669"/>
    <property type="project" value="TreeGrafter"/>
</dbReference>
<evidence type="ECO:0008006" key="12">
    <source>
        <dbReference type="Google" id="ProtNLM"/>
    </source>
</evidence>
<evidence type="ECO:0000256" key="8">
    <source>
        <dbReference type="SAM" id="Coils"/>
    </source>
</evidence>
<dbReference type="InterPro" id="IPR003423">
    <property type="entry name" value="OMP_efflux"/>
</dbReference>
<evidence type="ECO:0000256" key="2">
    <source>
        <dbReference type="ARBA" id="ARBA00007613"/>
    </source>
</evidence>
<gene>
    <name evidence="10" type="ORF">MuYL_2959</name>
</gene>
<keyword evidence="3" id="KW-0813">Transport</keyword>
<evidence type="ECO:0000256" key="4">
    <source>
        <dbReference type="ARBA" id="ARBA00022452"/>
    </source>
</evidence>
<dbReference type="Pfam" id="PF02321">
    <property type="entry name" value="OEP"/>
    <property type="match status" value="1"/>
</dbReference>
<comment type="subcellular location">
    <subcellularLocation>
        <location evidence="1">Cell outer membrane</location>
    </subcellularLocation>
</comment>
<name>A0A223NYE0_9SPHI</name>
<organism evidence="10 11">
    <name type="scientific">Mucilaginibacter xinganensis</name>
    <dbReference type="NCBI Taxonomy" id="1234841"/>
    <lineage>
        <taxon>Bacteria</taxon>
        <taxon>Pseudomonadati</taxon>
        <taxon>Bacteroidota</taxon>
        <taxon>Sphingobacteriia</taxon>
        <taxon>Sphingobacteriales</taxon>
        <taxon>Sphingobacteriaceae</taxon>
        <taxon>Mucilaginibacter</taxon>
    </lineage>
</organism>
<evidence type="ECO:0000256" key="9">
    <source>
        <dbReference type="SAM" id="SignalP"/>
    </source>
</evidence>
<sequence length="441" mass="49152">MFFKKIPLLFLFLSIAVLAKAQQQLDSVLTLQQCVDLAIKNNLTVKNSGTTMERSRIALQQARENLLPTLNGNASQSLSFGRSQDPTTYNYVNQKINYGQYSLSSNVLLSNGLSYINAIKQNALAYQAGKMDFQQVKDLTTLNIISLYLQVLNSEDQLSQANFQYNASKVNLDRETILNNAGSVAPADFYNIKGSHANDAANVVNAKNNLVTAKLNLLEAMNVPYNKDIKLVRMPADQTPKSYDQTPEQIYSTALGSLAQVKAADFRVKAAEKEVQSRKGRLYPTLSLGGSIYTNYSSTGATSFFDQFRNNYSYGPGLNLQIPILNYFQNRNNVKLAKLDLIDAQNVSNNTQVQLKQQIEQAFANMAAANDRFNAVTEQVAAYKEAYNATEIKFNAGVITADVFVIAKNNLDVANTNLINARYDYLIRIKILDYYRGQLTF</sequence>
<evidence type="ECO:0000256" key="3">
    <source>
        <dbReference type="ARBA" id="ARBA00022448"/>
    </source>
</evidence>
<dbReference type="RefSeq" id="WP_245845542.1">
    <property type="nucleotide sequence ID" value="NZ_CP022743.1"/>
</dbReference>
<dbReference type="AlphaFoldDB" id="A0A223NYE0"/>
<dbReference type="GO" id="GO:0015562">
    <property type="term" value="F:efflux transmembrane transporter activity"/>
    <property type="evidence" value="ECO:0007669"/>
    <property type="project" value="InterPro"/>
</dbReference>
<dbReference type="Proteomes" id="UP000215002">
    <property type="component" value="Chromosome"/>
</dbReference>